<dbReference type="Proteomes" id="UP000076923">
    <property type="component" value="Unassembled WGS sequence"/>
</dbReference>
<comment type="caution">
    <text evidence="1">The sequence shown here is derived from an EMBL/GenBank/DDBJ whole genome shotgun (WGS) entry which is preliminary data.</text>
</comment>
<name>A0A176TEE2_9FLAO</name>
<sequence length="98" mass="11332">MQYFSKTIIEVQQNTLKRVDFIVEKAKFFLQYSTQLNNRQQKVLLRVFEAGYTGFIGGLSSEKYTKIAKTSSSTATTNLKDLVDKGILTKRNFKKYSF</sequence>
<evidence type="ECO:0000313" key="2">
    <source>
        <dbReference type="Proteomes" id="UP000076923"/>
    </source>
</evidence>
<dbReference type="EMBL" id="LVWE01000010">
    <property type="protein sequence ID" value="OAD45903.1"/>
    <property type="molecule type" value="Genomic_DNA"/>
</dbReference>
<proteinExistence type="predicted"/>
<dbReference type="RefSeq" id="WP_082864193.1">
    <property type="nucleotide sequence ID" value="NZ_CP150660.1"/>
</dbReference>
<dbReference type="AlphaFoldDB" id="A0A176TEE2"/>
<dbReference type="STRING" id="1333662.LPB303_06345"/>
<evidence type="ECO:0000313" key="1">
    <source>
        <dbReference type="EMBL" id="OAD45903.1"/>
    </source>
</evidence>
<reference evidence="1 2" key="1">
    <citation type="submission" date="2016-02" db="EMBL/GenBank/DDBJ databases">
        <title>Draft genome sequence of Polaribacter atrinae KACC17473.</title>
        <authorList>
            <person name="Shin S.-K."/>
            <person name="Yi H."/>
        </authorList>
    </citation>
    <scope>NUCLEOTIDE SEQUENCE [LARGE SCALE GENOMIC DNA]</scope>
    <source>
        <strain evidence="1 2">KACC 17473</strain>
    </source>
</reference>
<protein>
    <submittedName>
        <fullName evidence="1">Uncharacterized protein</fullName>
    </submittedName>
</protein>
<accession>A0A176TEE2</accession>
<organism evidence="1 2">
    <name type="scientific">Polaribacter atrinae</name>
    <dbReference type="NCBI Taxonomy" id="1333662"/>
    <lineage>
        <taxon>Bacteria</taxon>
        <taxon>Pseudomonadati</taxon>
        <taxon>Bacteroidota</taxon>
        <taxon>Flavobacteriia</taxon>
        <taxon>Flavobacteriales</taxon>
        <taxon>Flavobacteriaceae</taxon>
    </lineage>
</organism>
<gene>
    <name evidence="1" type="ORF">LPB303_06345</name>
</gene>
<dbReference type="OrthoDB" id="9814400at2"/>
<keyword evidence="2" id="KW-1185">Reference proteome</keyword>